<dbReference type="InterPro" id="IPR000683">
    <property type="entry name" value="Gfo/Idh/MocA-like_OxRdtase_N"/>
</dbReference>
<evidence type="ECO:0000256" key="5">
    <source>
        <dbReference type="ARBA" id="ARBA00022989"/>
    </source>
</evidence>
<keyword evidence="11" id="KW-1185">Reference proteome</keyword>
<keyword evidence="4 7" id="KW-0812">Transmembrane</keyword>
<reference evidence="10 11" key="1">
    <citation type="submission" date="2015-04" db="EMBL/GenBank/DDBJ databases">
        <authorList>
            <person name="Syromyatnikov M.Y."/>
            <person name="Popov V.N."/>
        </authorList>
    </citation>
    <scope>NUCLEOTIDE SEQUENCE [LARGE SCALE GENOMIC DNA]</scope>
    <source>
        <strain evidence="10">WF-38-12</strain>
    </source>
</reference>
<evidence type="ECO:0000259" key="8">
    <source>
        <dbReference type="PROSITE" id="PS50850"/>
    </source>
</evidence>
<accession>A0A0U1M8J5</accession>
<comment type="similarity">
    <text evidence="2">Belongs to the major facilitator superfamily. Sugar transporter (TC 2.A.1.1) family.</text>
</comment>
<feature type="domain" description="N-acetyltransferase" evidence="9">
    <location>
        <begin position="271"/>
        <end position="429"/>
    </location>
</feature>
<dbReference type="Pfam" id="PF01040">
    <property type="entry name" value="UbiA"/>
    <property type="match status" value="1"/>
</dbReference>
<protein>
    <submittedName>
        <fullName evidence="10">Sugar transporter STL1</fullName>
    </submittedName>
</protein>
<dbReference type="InterPro" id="IPR036259">
    <property type="entry name" value="MFS_trans_sf"/>
</dbReference>
<keyword evidence="3" id="KW-0813">Transport</keyword>
<keyword evidence="5 7" id="KW-1133">Transmembrane helix</keyword>
<dbReference type="Gene3D" id="3.40.630.30">
    <property type="match status" value="1"/>
</dbReference>
<dbReference type="PANTHER" id="PTHR48022">
    <property type="entry name" value="PLASTIDIC GLUCOSE TRANSPORTER 4"/>
    <property type="match status" value="1"/>
</dbReference>
<evidence type="ECO:0000256" key="4">
    <source>
        <dbReference type="ARBA" id="ARBA00022692"/>
    </source>
</evidence>
<evidence type="ECO:0000256" key="7">
    <source>
        <dbReference type="SAM" id="Phobius"/>
    </source>
</evidence>
<evidence type="ECO:0000256" key="3">
    <source>
        <dbReference type="ARBA" id="ARBA00022448"/>
    </source>
</evidence>
<dbReference type="SUPFAM" id="SSF55729">
    <property type="entry name" value="Acyl-CoA N-acyltransferases (Nat)"/>
    <property type="match status" value="1"/>
</dbReference>
<feature type="transmembrane region" description="Helical" evidence="7">
    <location>
        <begin position="1251"/>
        <end position="1269"/>
    </location>
</feature>
<feature type="transmembrane region" description="Helical" evidence="7">
    <location>
        <begin position="1182"/>
        <end position="1200"/>
    </location>
</feature>
<dbReference type="PRINTS" id="PR00171">
    <property type="entry name" value="SUGRTRNSPORT"/>
</dbReference>
<dbReference type="PANTHER" id="PTHR48022:SF28">
    <property type="entry name" value="MAJOR FACILITATOR SUPERFAMILY (MFS) PROFILE DOMAIN-CONTAINING PROTEIN-RELATED"/>
    <property type="match status" value="1"/>
</dbReference>
<dbReference type="InterPro" id="IPR005828">
    <property type="entry name" value="MFS_sugar_transport-like"/>
</dbReference>
<dbReference type="Pfam" id="PF00083">
    <property type="entry name" value="Sugar_tr"/>
    <property type="match status" value="1"/>
</dbReference>
<dbReference type="FunFam" id="1.20.1250.20:FF:000134">
    <property type="entry name" value="MFS sugar transporter protein"/>
    <property type="match status" value="1"/>
</dbReference>
<sequence length="1347" mass="150110">MPSMTFAIMGSLTNSTLTVEPLSISTVLHNCPRALAWLWVVLMVFDINNQNSPASIEEDQINKPSRPIASGRIQPTEASWLLQGMILLSLGLGYVTGVMQETVALFALYWAYDNQRGNENWFMRNLLAAGGYIFYALGSLAIVSGHTDTRHARLWMLIFGLVILSTIHAQDFRDMEGDALKGRTTVPLLMGSESSRWTLAVTLAFWSAFCPYYLGLMKSLGKDPYDLENVMAADIPRQATSSRNVLLKAVDTASNEVTGWVSWGFRGFTEAEIAEIRPGMMEKSVTAGSEAIADEEKESQSTKYVEANTDILVEDNDPIKRLESMTDADLKHWMDKLMPEGTKCMFVISLCVASKWQSQGVGSALLRWGAERADAAGVFVWVHSSADAWPMYAKHGFETVGTLDVNLDEYAPVPAPDQEAMLSFFYRLYAFISAPEAPKTDEPLRFGVIGASAIAPIAFINPAKSHPEVVVACVAARDRSRAEAYAKKHGIPTVHDTYQDILSDPSIDSVYIGLPNSHHYEWALRAVQAGKNVLLEKPSTSNSIEAKKLFNHPRVTASDAPVVLEAFHYRFHPAWQKFLSLIHKDASAGPLKTASSESYLFRGFFARDDIRLNFALSGGCVMDFATYNISNLRQILNDQHPQVQTVGFRKLSDRGVRADDPRKPEQIDEAVSATYKSNTGAEGRINTDMSTVGGWPLLPSSWTQNWPSLGWPKCVAELEEKQVDTQEFAEGEAHFVQRTVTMYNHLMPHLYHSLVVQDKHTIKHGSQVIRSWTEKKNIKAYDWSDKSDGRQGAYWWSTYRYQLEEFVHRVKGRKGNGIWIDGQDSINQMQVIDETYAKGGLEIRPTRFLLFGYDLGFMGGLTTSPEFLSTFGNPNSSLLAFMVASYEVGSMFGAVYCLISGDRWGRKPNNFAGAVIVTIGAILQTTSFGLAQFLVARLVAGFGLGMMTTVIPIWLSECTTPKSRGRMMAMQLSNLIMGLIIANWLDYGMSFHPGSVQWRVPCAFQIVFPLILFVLLPFLPESPRWLAATGHIPRAKYALAALRGKDIDCVDVVEELKQIEYAIAIEAEEVGSWSDVFKDGGISGWTRVLIGFAANFFQQLSGVNVMSSLGPYIFENSIGMSRYDAMLVSGGLQIWYFFSSLVPWYAIDRVGRRKLFMIGSAGMGMCMMLSAIFVGIGTKGLGYAAAVVLYLFQSFFTLGWQSNMWIYPSELLPLKLRLRGGAVAVVSQWLFTFLVVEITPPMITNIGYKSYIVFAVINFFTIPIVYFCFPETSKVPLEAVDLLFADRDGKRPSILQVVKDSTNKEFMENVTKELAERADLRAENEGIVSAAKERTFELENVDLQRKE</sequence>
<feature type="transmembrane region" description="Helical" evidence="7">
    <location>
        <begin position="911"/>
        <end position="928"/>
    </location>
</feature>
<feature type="transmembrane region" description="Helical" evidence="7">
    <location>
        <begin position="1088"/>
        <end position="1114"/>
    </location>
</feature>
<dbReference type="InterPro" id="IPR020846">
    <property type="entry name" value="MFS_dom"/>
</dbReference>
<dbReference type="InterPro" id="IPR000182">
    <property type="entry name" value="GNAT_dom"/>
</dbReference>
<dbReference type="CDD" id="cd13965">
    <property type="entry name" value="PT_UbiA_3"/>
    <property type="match status" value="1"/>
</dbReference>
<dbReference type="GO" id="GO:0016765">
    <property type="term" value="F:transferase activity, transferring alkyl or aryl (other than methyl) groups"/>
    <property type="evidence" value="ECO:0007669"/>
    <property type="project" value="InterPro"/>
</dbReference>
<dbReference type="SUPFAM" id="SSF51735">
    <property type="entry name" value="NAD(P)-binding Rossmann-fold domains"/>
    <property type="match status" value="1"/>
</dbReference>
<gene>
    <name evidence="10" type="ORF">PISL3812_08943</name>
</gene>
<dbReference type="PROSITE" id="PS51186">
    <property type="entry name" value="GNAT"/>
    <property type="match status" value="1"/>
</dbReference>
<keyword evidence="6 7" id="KW-0472">Membrane</keyword>
<dbReference type="EMBL" id="CVMT01000010">
    <property type="protein sequence ID" value="CRG91889.1"/>
    <property type="molecule type" value="Genomic_DNA"/>
</dbReference>
<dbReference type="InterPro" id="IPR044878">
    <property type="entry name" value="UbiA_sf"/>
</dbReference>
<evidence type="ECO:0000256" key="6">
    <source>
        <dbReference type="ARBA" id="ARBA00023136"/>
    </source>
</evidence>
<dbReference type="InterPro" id="IPR050360">
    <property type="entry name" value="MFS_Sugar_Transporters"/>
</dbReference>
<dbReference type="GO" id="GO:0005351">
    <property type="term" value="F:carbohydrate:proton symporter activity"/>
    <property type="evidence" value="ECO:0007669"/>
    <property type="project" value="TreeGrafter"/>
</dbReference>
<feature type="transmembrane region" description="Helical" evidence="7">
    <location>
        <begin position="80"/>
        <end position="110"/>
    </location>
</feature>
<dbReference type="InterPro" id="IPR016181">
    <property type="entry name" value="Acyl_CoA_acyltransferase"/>
</dbReference>
<organism evidence="10 11">
    <name type="scientific">Talaromyces islandicus</name>
    <name type="common">Penicillium islandicum</name>
    <dbReference type="NCBI Taxonomy" id="28573"/>
    <lineage>
        <taxon>Eukaryota</taxon>
        <taxon>Fungi</taxon>
        <taxon>Dikarya</taxon>
        <taxon>Ascomycota</taxon>
        <taxon>Pezizomycotina</taxon>
        <taxon>Eurotiomycetes</taxon>
        <taxon>Eurotiomycetidae</taxon>
        <taxon>Eurotiales</taxon>
        <taxon>Trichocomaceae</taxon>
        <taxon>Talaromyces</taxon>
        <taxon>Talaromyces sect. Islandici</taxon>
    </lineage>
</organism>
<comment type="subcellular location">
    <subcellularLocation>
        <location evidence="1">Membrane</location>
        <topology evidence="1">Multi-pass membrane protein</topology>
    </subcellularLocation>
</comment>
<feature type="transmembrane region" description="Helical" evidence="7">
    <location>
        <begin position="877"/>
        <end position="899"/>
    </location>
</feature>
<proteinExistence type="inferred from homology"/>
<feature type="transmembrane region" description="Helical" evidence="7">
    <location>
        <begin position="1155"/>
        <end position="1176"/>
    </location>
</feature>
<dbReference type="Pfam" id="PF13673">
    <property type="entry name" value="Acetyltransf_10"/>
    <property type="match status" value="1"/>
</dbReference>
<dbReference type="GO" id="GO:0016747">
    <property type="term" value="F:acyltransferase activity, transferring groups other than amino-acyl groups"/>
    <property type="evidence" value="ECO:0007669"/>
    <property type="project" value="InterPro"/>
</dbReference>
<dbReference type="SUPFAM" id="SSF55347">
    <property type="entry name" value="Glyceraldehyde-3-phosphate dehydrogenase-like, C-terminal domain"/>
    <property type="match status" value="1"/>
</dbReference>
<evidence type="ECO:0000313" key="11">
    <source>
        <dbReference type="Proteomes" id="UP000054383"/>
    </source>
</evidence>
<evidence type="ECO:0000256" key="1">
    <source>
        <dbReference type="ARBA" id="ARBA00004141"/>
    </source>
</evidence>
<feature type="transmembrane region" description="Helical" evidence="7">
    <location>
        <begin position="122"/>
        <end position="142"/>
    </location>
</feature>
<dbReference type="CDD" id="cd04301">
    <property type="entry name" value="NAT_SF"/>
    <property type="match status" value="1"/>
</dbReference>
<feature type="transmembrane region" description="Helical" evidence="7">
    <location>
        <begin position="1126"/>
        <end position="1146"/>
    </location>
</feature>
<evidence type="ECO:0000313" key="10">
    <source>
        <dbReference type="EMBL" id="CRG91889.1"/>
    </source>
</evidence>
<dbReference type="InterPro" id="IPR003663">
    <property type="entry name" value="Sugar/inositol_transpt"/>
</dbReference>
<feature type="transmembrane region" description="Helical" evidence="7">
    <location>
        <begin position="997"/>
        <end position="1019"/>
    </location>
</feature>
<dbReference type="SUPFAM" id="SSF103473">
    <property type="entry name" value="MFS general substrate transporter"/>
    <property type="match status" value="1"/>
</dbReference>
<dbReference type="GO" id="GO:0000166">
    <property type="term" value="F:nucleotide binding"/>
    <property type="evidence" value="ECO:0007669"/>
    <property type="project" value="InterPro"/>
</dbReference>
<dbReference type="PROSITE" id="PS50850">
    <property type="entry name" value="MFS"/>
    <property type="match status" value="1"/>
</dbReference>
<dbReference type="Proteomes" id="UP000054383">
    <property type="component" value="Unassembled WGS sequence"/>
</dbReference>
<dbReference type="Gene3D" id="1.10.357.140">
    <property type="entry name" value="UbiA prenyltransferase"/>
    <property type="match status" value="1"/>
</dbReference>
<feature type="domain" description="Major facilitator superfamily (MFS) profile" evidence="8">
    <location>
        <begin position="840"/>
        <end position="1273"/>
    </location>
</feature>
<feature type="transmembrane region" description="Helical" evidence="7">
    <location>
        <begin position="934"/>
        <end position="955"/>
    </location>
</feature>
<dbReference type="OrthoDB" id="6417021at2759"/>
<keyword evidence="10" id="KW-0762">Sugar transport</keyword>
<evidence type="ECO:0000256" key="2">
    <source>
        <dbReference type="ARBA" id="ARBA00010992"/>
    </source>
</evidence>
<dbReference type="GO" id="GO:0016020">
    <property type="term" value="C:membrane"/>
    <property type="evidence" value="ECO:0007669"/>
    <property type="project" value="UniProtKB-SubCell"/>
</dbReference>
<feature type="transmembrane region" description="Helical" evidence="7">
    <location>
        <begin position="1221"/>
        <end position="1239"/>
    </location>
</feature>
<dbReference type="InterPro" id="IPR036291">
    <property type="entry name" value="NAD(P)-bd_dom_sf"/>
</dbReference>
<dbReference type="Gene3D" id="3.30.360.10">
    <property type="entry name" value="Dihydrodipicolinate Reductase, domain 2"/>
    <property type="match status" value="1"/>
</dbReference>
<dbReference type="Gene3D" id="1.20.1250.20">
    <property type="entry name" value="MFS general substrate transporter like domains"/>
    <property type="match status" value="1"/>
</dbReference>
<name>A0A0U1M8J5_TALIS</name>
<dbReference type="InterPro" id="IPR000537">
    <property type="entry name" value="UbiA_prenyltransferase"/>
</dbReference>
<dbReference type="Gene3D" id="3.40.50.720">
    <property type="entry name" value="NAD(P)-binding Rossmann-like Domain"/>
    <property type="match status" value="1"/>
</dbReference>
<dbReference type="NCBIfam" id="TIGR00879">
    <property type="entry name" value="SP"/>
    <property type="match status" value="1"/>
</dbReference>
<dbReference type="Pfam" id="PF01408">
    <property type="entry name" value="GFO_IDH_MocA"/>
    <property type="match status" value="1"/>
</dbReference>
<feature type="transmembrane region" description="Helical" evidence="7">
    <location>
        <begin position="967"/>
        <end position="985"/>
    </location>
</feature>
<evidence type="ECO:0000259" key="9">
    <source>
        <dbReference type="PROSITE" id="PS51186"/>
    </source>
</evidence>